<keyword evidence="2" id="KW-0812">Transmembrane</keyword>
<dbReference type="AlphaFoldDB" id="A0A0G0PYW3"/>
<sequence length="768" mass="84337">MLLLIREMDLKKFLPKKEDADKKEYFWSIIIEPGYVQAGIWRIEEEKAQIVLYSPPFSWEVEEDLVTAADNALSSAIQGFPDSLAEPQKTVFGVTSSWVSEGQIKPEFLSKIKVVCSELSLTPIGFVVLPEAIAHLIKAQEGSPLNAVVLGVYKEILEITFFKLGSLLGTTEVSRSVSVVDDVAEGLVRFGVKDPIPSRILLYNGREGELEEVRQSLLKVNWEDDTRLRFLHTPKVEIIEAREKIFAVSLAGASEMASVTSVESLKTEPDSVKTEEEEKEELSRETVIGQEENFAEGDQNLTPEDLGFSLEKDIAQGIDSPQQEPDQAFLRQRVDEIHRNVEPVSSKDVITKSPRAFKLNIYVLTSTFTKIKEKFAALRLPKSRISGRFAVGGNRLLVSGLAFFIILLLIGGVAWWSLPRATVTVYVSPKRLEEEFNMSVDVTKGSSDFSQKILAGETIETKVSGDKTKDATGTKTVGDKAKGEVTLYRVGSQITIPGGTVLHGPEDLQFALDSEVTVASGSAGSAGTIKALVVAEDIGAQYNLASGTTFRVGNYTSFDLEAKNEASFSGGSSREITAVSSEDQKVLEEDLSIELKGNAKKELLGKVSEGHILIEESLAATTSSRTFSNKEGDEAETLKLSLGVEASAVSIQKEEIVKLASEVLKDKVPGGFVLRGDQIDFGFNLEDSDSKVYEFEVRISANLLPEVNTEVIETRIRGRNPDVAEEYLNREVPGFVRAEIKLRPELPTKLKTLPHVAKNIEVEVAAER</sequence>
<feature type="region of interest" description="Disordered" evidence="1">
    <location>
        <begin position="261"/>
        <end position="281"/>
    </location>
</feature>
<evidence type="ECO:0000256" key="2">
    <source>
        <dbReference type="SAM" id="Phobius"/>
    </source>
</evidence>
<protein>
    <recommendedName>
        <fullName evidence="3">Baseplate protein J-like barrel domain-containing protein</fullName>
    </recommendedName>
</protein>
<dbReference type="EMBL" id="LBXL01000009">
    <property type="protein sequence ID" value="KKR30271.1"/>
    <property type="molecule type" value="Genomic_DNA"/>
</dbReference>
<feature type="compositionally biased region" description="Basic and acidic residues" evidence="1">
    <location>
        <begin position="265"/>
        <end position="281"/>
    </location>
</feature>
<gene>
    <name evidence="4" type="ORF">UT61_C0009G0004</name>
</gene>
<feature type="transmembrane region" description="Helical" evidence="2">
    <location>
        <begin position="396"/>
        <end position="418"/>
    </location>
</feature>
<keyword evidence="2" id="KW-1133">Transmembrane helix</keyword>
<organism evidence="4 5">
    <name type="scientific">Candidatus Woesebacteria bacterium GW2011_GWA1_39_8</name>
    <dbReference type="NCBI Taxonomy" id="1618552"/>
    <lineage>
        <taxon>Bacteria</taxon>
        <taxon>Candidatus Woeseibacteriota</taxon>
    </lineage>
</organism>
<reference evidence="4 5" key="1">
    <citation type="journal article" date="2015" name="Nature">
        <title>rRNA introns, odd ribosomes, and small enigmatic genomes across a large radiation of phyla.</title>
        <authorList>
            <person name="Brown C.T."/>
            <person name="Hug L.A."/>
            <person name="Thomas B.C."/>
            <person name="Sharon I."/>
            <person name="Castelle C.J."/>
            <person name="Singh A."/>
            <person name="Wilkins M.J."/>
            <person name="Williams K.H."/>
            <person name="Banfield J.F."/>
        </authorList>
    </citation>
    <scope>NUCLEOTIDE SEQUENCE [LARGE SCALE GENOMIC DNA]</scope>
</reference>
<evidence type="ECO:0000256" key="1">
    <source>
        <dbReference type="SAM" id="MobiDB-lite"/>
    </source>
</evidence>
<name>A0A0G0PYW3_9BACT</name>
<dbReference type="Proteomes" id="UP000034793">
    <property type="component" value="Unassembled WGS sequence"/>
</dbReference>
<dbReference type="Pfam" id="PF04865">
    <property type="entry name" value="Baseplate_J"/>
    <property type="match status" value="1"/>
</dbReference>
<proteinExistence type="predicted"/>
<comment type="caution">
    <text evidence="4">The sequence shown here is derived from an EMBL/GenBank/DDBJ whole genome shotgun (WGS) entry which is preliminary data.</text>
</comment>
<evidence type="ECO:0000259" key="3">
    <source>
        <dbReference type="Pfam" id="PF04865"/>
    </source>
</evidence>
<feature type="domain" description="Baseplate protein J-like barrel" evidence="3">
    <location>
        <begin position="486"/>
        <end position="571"/>
    </location>
</feature>
<keyword evidence="2" id="KW-0472">Membrane</keyword>
<evidence type="ECO:0000313" key="5">
    <source>
        <dbReference type="Proteomes" id="UP000034793"/>
    </source>
</evidence>
<accession>A0A0G0PYW3</accession>
<dbReference type="InterPro" id="IPR006949">
    <property type="entry name" value="Barrel_Baseplate_J-like"/>
</dbReference>
<evidence type="ECO:0000313" key="4">
    <source>
        <dbReference type="EMBL" id="KKR30271.1"/>
    </source>
</evidence>